<reference evidence="2" key="1">
    <citation type="submission" date="2021-10" db="EMBL/GenBank/DDBJ databases">
        <authorList>
            <person name="Criscuolo A."/>
        </authorList>
    </citation>
    <scope>NUCLEOTIDE SEQUENCE</scope>
    <source>
        <strain evidence="2">CIP111885</strain>
    </source>
</reference>
<dbReference type="Proteomes" id="UP000789845">
    <property type="component" value="Unassembled WGS sequence"/>
</dbReference>
<keyword evidence="2" id="KW-0378">Hydrolase</keyword>
<gene>
    <name evidence="2" type="primary">yabJ_3</name>
    <name evidence="2" type="ORF">NEOCIP111885_04414</name>
</gene>
<dbReference type="InterPro" id="IPR035959">
    <property type="entry name" value="RutC-like_sf"/>
</dbReference>
<keyword evidence="3" id="KW-1185">Reference proteome</keyword>
<evidence type="ECO:0000313" key="3">
    <source>
        <dbReference type="Proteomes" id="UP000789845"/>
    </source>
</evidence>
<accession>A0A9C7GDX0</accession>
<dbReference type="AlphaFoldDB" id="A0A9C7GDX0"/>
<protein>
    <submittedName>
        <fullName evidence="2">2-iminobutanoate/2-iminopropanoate deaminase</fullName>
        <ecNumber evidence="2">3.5.99.10</ecNumber>
    </submittedName>
</protein>
<dbReference type="GO" id="GO:0005829">
    <property type="term" value="C:cytosol"/>
    <property type="evidence" value="ECO:0007669"/>
    <property type="project" value="TreeGrafter"/>
</dbReference>
<evidence type="ECO:0000256" key="1">
    <source>
        <dbReference type="ARBA" id="ARBA00010552"/>
    </source>
</evidence>
<organism evidence="2 3">
    <name type="scientific">Pseudoneobacillus rhizosphaerae</name>
    <dbReference type="NCBI Taxonomy" id="2880968"/>
    <lineage>
        <taxon>Bacteria</taxon>
        <taxon>Bacillati</taxon>
        <taxon>Bacillota</taxon>
        <taxon>Bacilli</taxon>
        <taxon>Bacillales</taxon>
        <taxon>Bacillaceae</taxon>
        <taxon>Pseudoneobacillus</taxon>
    </lineage>
</organism>
<comment type="similarity">
    <text evidence="1">Belongs to the RutC family.</text>
</comment>
<comment type="caution">
    <text evidence="2">The sequence shown here is derived from an EMBL/GenBank/DDBJ whole genome shotgun (WGS) entry which is preliminary data.</text>
</comment>
<dbReference type="RefSeq" id="WP_230498998.1">
    <property type="nucleotide sequence ID" value="NZ_CAKJTG010000044.1"/>
</dbReference>
<sequence length="125" mass="13594">MSRNAFNASGAVAVGPYSHAIESGDLIFLSGQTPVDSKTGKLVEGDIVEQTKQCFENLFHVLDAAGLTPDNVQKVNVFLTDMNHFTAMNEVYSQQFSMPYPARTTIGVSSLPLGAQIEIEMIARR</sequence>
<proteinExistence type="inferred from homology"/>
<dbReference type="SUPFAM" id="SSF55298">
    <property type="entry name" value="YjgF-like"/>
    <property type="match status" value="1"/>
</dbReference>
<dbReference type="FunFam" id="3.30.1330.40:FF:000001">
    <property type="entry name" value="L-PSP family endoribonuclease"/>
    <property type="match status" value="1"/>
</dbReference>
<dbReference type="NCBIfam" id="TIGR00004">
    <property type="entry name" value="Rid family detoxifying hydrolase"/>
    <property type="match status" value="1"/>
</dbReference>
<name>A0A9C7GDX0_9BACI</name>
<dbReference type="PANTHER" id="PTHR11803">
    <property type="entry name" value="2-IMINOBUTANOATE/2-IMINOPROPANOATE DEAMINASE RIDA"/>
    <property type="match status" value="1"/>
</dbReference>
<dbReference type="CDD" id="cd00448">
    <property type="entry name" value="YjgF_YER057c_UK114_family"/>
    <property type="match status" value="1"/>
</dbReference>
<dbReference type="InterPro" id="IPR006056">
    <property type="entry name" value="RidA"/>
</dbReference>
<evidence type="ECO:0000313" key="2">
    <source>
        <dbReference type="EMBL" id="CAG9610639.1"/>
    </source>
</evidence>
<dbReference type="EC" id="3.5.99.10" evidence="2"/>
<dbReference type="Pfam" id="PF01042">
    <property type="entry name" value="Ribonuc_L-PSP"/>
    <property type="match status" value="1"/>
</dbReference>
<dbReference type="PANTHER" id="PTHR11803:SF58">
    <property type="entry name" value="PROTEIN HMF1-RELATED"/>
    <property type="match status" value="1"/>
</dbReference>
<dbReference type="Gene3D" id="3.30.1330.40">
    <property type="entry name" value="RutC-like"/>
    <property type="match status" value="1"/>
</dbReference>
<dbReference type="GO" id="GO:0120241">
    <property type="term" value="F:2-iminobutanoate/2-iminopropanoate deaminase"/>
    <property type="evidence" value="ECO:0007669"/>
    <property type="project" value="UniProtKB-EC"/>
</dbReference>
<dbReference type="InterPro" id="IPR006175">
    <property type="entry name" value="YjgF/YER057c/UK114"/>
</dbReference>
<dbReference type="EMBL" id="CAKJTG010000044">
    <property type="protein sequence ID" value="CAG9610639.1"/>
    <property type="molecule type" value="Genomic_DNA"/>
</dbReference>